<evidence type="ECO:0000256" key="4">
    <source>
        <dbReference type="ARBA" id="ARBA00022692"/>
    </source>
</evidence>
<keyword evidence="3 7" id="KW-1003">Cell membrane</keyword>
<evidence type="ECO:0000256" key="2">
    <source>
        <dbReference type="ARBA" id="ARBA00006257"/>
    </source>
</evidence>
<dbReference type="EMBL" id="CP059733">
    <property type="protein sequence ID" value="WDE02824.1"/>
    <property type="molecule type" value="Genomic_DNA"/>
</dbReference>
<dbReference type="RefSeq" id="WP_044839857.1">
    <property type="nucleotide sequence ID" value="NZ_CP059733.1"/>
</dbReference>
<accession>A0AAE9YYR7</accession>
<evidence type="ECO:0000256" key="3">
    <source>
        <dbReference type="ARBA" id="ARBA00022475"/>
    </source>
</evidence>
<evidence type="ECO:0000256" key="1">
    <source>
        <dbReference type="ARBA" id="ARBA00004651"/>
    </source>
</evidence>
<name>A0AAE9YYR7_9GAMM</name>
<feature type="transmembrane region" description="Helical" evidence="7">
    <location>
        <begin position="12"/>
        <end position="40"/>
    </location>
</feature>
<dbReference type="InterPro" id="IPR005773">
    <property type="entry name" value="T3SS_YscR-like"/>
</dbReference>
<gene>
    <name evidence="8" type="primary">sctR</name>
    <name evidence="8" type="ORF">SG34_015370</name>
</gene>
<evidence type="ECO:0000313" key="9">
    <source>
        <dbReference type="Proteomes" id="UP000032352"/>
    </source>
</evidence>
<comment type="similarity">
    <text evidence="2 7">Belongs to the FliP/MopC/SpaP family.</text>
</comment>
<evidence type="ECO:0000313" key="8">
    <source>
        <dbReference type="EMBL" id="WDE02824.1"/>
    </source>
</evidence>
<feature type="transmembrane region" description="Helical" evidence="7">
    <location>
        <begin position="195"/>
        <end position="215"/>
    </location>
</feature>
<dbReference type="AlphaFoldDB" id="A0AAE9YYR7"/>
<sequence length="216" mass="23685">MTNLPDPIYLIAGLSLLALIPFAAVMLTSFVKIAVVLSLIRNALGVQQIPPNIALYGLSVIMSLYIMAPIGYEIADIVEQNPSSLESSEGIKSVVEQSMVPLKVFLKKHASEDEASFFLETAGKLWPEDISEKVTEDDLLIVIPTFVVSELTSAFQIGFLIYLPFIVIDLIISNVLLALGMMMVSPMTISLPFKLLLFVLVDGWANLLHSLVLSYQ</sequence>
<dbReference type="GO" id="GO:0005886">
    <property type="term" value="C:plasma membrane"/>
    <property type="evidence" value="ECO:0007669"/>
    <property type="project" value="UniProtKB-SubCell"/>
</dbReference>
<reference evidence="8 9" key="1">
    <citation type="journal article" date="2015" name="Genome Announc.">
        <title>Draft Genome Sequences of Marine Isolates of Thalassomonas viridans and Thalassomonas actiniarum.</title>
        <authorList>
            <person name="Olonade I."/>
            <person name="van Zyl L.J."/>
            <person name="Trindade M."/>
        </authorList>
    </citation>
    <scope>NUCLEOTIDE SEQUENCE [LARGE SCALE GENOMIC DNA]</scope>
    <source>
        <strain evidence="8 9">XOM25</strain>
    </source>
</reference>
<keyword evidence="4 7" id="KW-0812">Transmembrane</keyword>
<dbReference type="PANTHER" id="PTHR30587:SF2">
    <property type="entry name" value="SURFACE PRESENTATION OF ANTIGENS PROTEIN SPAP"/>
    <property type="match status" value="1"/>
</dbReference>
<comment type="subcellular location">
    <subcellularLocation>
        <location evidence="1">Cell membrane</location>
        <topology evidence="1">Multi-pass membrane protein</topology>
    </subcellularLocation>
</comment>
<dbReference type="NCBIfam" id="NF009438">
    <property type="entry name" value="PRK12797.1"/>
    <property type="match status" value="1"/>
</dbReference>
<proteinExistence type="inferred from homology"/>
<keyword evidence="6 7" id="KW-0472">Membrane</keyword>
<evidence type="ECO:0000256" key="7">
    <source>
        <dbReference type="RuleBase" id="RU362070"/>
    </source>
</evidence>
<dbReference type="Pfam" id="PF00813">
    <property type="entry name" value="FliP"/>
    <property type="match status" value="1"/>
</dbReference>
<dbReference type="KEGG" id="tvd:SG34_015370"/>
<feature type="transmembrane region" description="Helical" evidence="7">
    <location>
        <begin position="52"/>
        <end position="72"/>
    </location>
</feature>
<feature type="transmembrane region" description="Helical" evidence="7">
    <location>
        <begin position="159"/>
        <end position="183"/>
    </location>
</feature>
<dbReference type="PANTHER" id="PTHR30587">
    <property type="entry name" value="FLAGELLAR BIOSYNTHETIC PROTEIN FLIP"/>
    <property type="match status" value="1"/>
</dbReference>
<protein>
    <submittedName>
        <fullName evidence="8">Type III secretion system export apparatus subunit SctR</fullName>
    </submittedName>
</protein>
<dbReference type="InterPro" id="IPR005838">
    <property type="entry name" value="T3SS_IM_P"/>
</dbReference>
<organism evidence="8 9">
    <name type="scientific">Thalassomonas viridans</name>
    <dbReference type="NCBI Taxonomy" id="137584"/>
    <lineage>
        <taxon>Bacteria</taxon>
        <taxon>Pseudomonadati</taxon>
        <taxon>Pseudomonadota</taxon>
        <taxon>Gammaproteobacteria</taxon>
        <taxon>Alteromonadales</taxon>
        <taxon>Colwelliaceae</taxon>
        <taxon>Thalassomonas</taxon>
    </lineage>
</organism>
<dbReference type="GO" id="GO:0009306">
    <property type="term" value="P:protein secretion"/>
    <property type="evidence" value="ECO:0007669"/>
    <property type="project" value="UniProtKB-UniRule"/>
</dbReference>
<evidence type="ECO:0000256" key="5">
    <source>
        <dbReference type="ARBA" id="ARBA00022989"/>
    </source>
</evidence>
<dbReference type="NCBIfam" id="TIGR01102">
    <property type="entry name" value="yscR"/>
    <property type="match status" value="1"/>
</dbReference>
<evidence type="ECO:0000256" key="6">
    <source>
        <dbReference type="ARBA" id="ARBA00023136"/>
    </source>
</evidence>
<dbReference type="PRINTS" id="PR01302">
    <property type="entry name" value="TYPE3IMPPROT"/>
</dbReference>
<dbReference type="PROSITE" id="PS01061">
    <property type="entry name" value="FLIP_2"/>
    <property type="match status" value="1"/>
</dbReference>
<keyword evidence="5 7" id="KW-1133">Transmembrane helix</keyword>
<reference evidence="8 9" key="2">
    <citation type="journal article" date="2022" name="Mar. Drugs">
        <title>Bioassay-Guided Fractionation Leads to the Detection of Cholic Acid Generated by the Rare Thalassomonas sp.</title>
        <authorList>
            <person name="Pheiffer F."/>
            <person name="Schneider Y.K."/>
            <person name="Hansen E.H."/>
            <person name="Andersen J.H."/>
            <person name="Isaksson J."/>
            <person name="Busche T."/>
            <person name="R C."/>
            <person name="Kalinowski J."/>
            <person name="Zyl L.V."/>
            <person name="Trindade M."/>
        </authorList>
    </citation>
    <scope>NUCLEOTIDE SEQUENCE [LARGE SCALE GENOMIC DNA]</scope>
    <source>
        <strain evidence="8 9">XOM25</strain>
    </source>
</reference>
<keyword evidence="9" id="KW-1185">Reference proteome</keyword>
<dbReference type="Proteomes" id="UP000032352">
    <property type="component" value="Chromosome"/>
</dbReference>